<dbReference type="Proteomes" id="UP001153069">
    <property type="component" value="Unassembled WGS sequence"/>
</dbReference>
<feature type="compositionally biased region" description="Low complexity" evidence="1">
    <location>
        <begin position="105"/>
        <end position="115"/>
    </location>
</feature>
<sequence>MVGGTVAAAANGTGRPKGRSSMSAARAMFEQNIEKNGKQQPHTTTQRKVMPKGRRVTCPLPNCTQTATTAIVGRRRRRRSGCDDGTAETEQSASLKNSHDDAEADAASPTTTTETASDDSSEGSQQQATTTTSGDYEQ</sequence>
<feature type="region of interest" description="Disordered" evidence="1">
    <location>
        <begin position="1"/>
        <end position="138"/>
    </location>
</feature>
<evidence type="ECO:0000313" key="3">
    <source>
        <dbReference type="Proteomes" id="UP001153069"/>
    </source>
</evidence>
<comment type="caution">
    <text evidence="2">The sequence shown here is derived from an EMBL/GenBank/DDBJ whole genome shotgun (WGS) entry which is preliminary data.</text>
</comment>
<reference evidence="2" key="1">
    <citation type="submission" date="2020-06" db="EMBL/GenBank/DDBJ databases">
        <authorList>
            <consortium name="Plant Systems Biology data submission"/>
        </authorList>
    </citation>
    <scope>NUCLEOTIDE SEQUENCE</scope>
    <source>
        <strain evidence="2">D6</strain>
    </source>
</reference>
<feature type="compositionally biased region" description="Low complexity" evidence="1">
    <location>
        <begin position="1"/>
        <end position="14"/>
    </location>
</feature>
<gene>
    <name evidence="2" type="ORF">SEMRO_768_G199710.1</name>
</gene>
<proteinExistence type="predicted"/>
<name>A0A9N8E9A7_9STRA</name>
<organism evidence="2 3">
    <name type="scientific">Seminavis robusta</name>
    <dbReference type="NCBI Taxonomy" id="568900"/>
    <lineage>
        <taxon>Eukaryota</taxon>
        <taxon>Sar</taxon>
        <taxon>Stramenopiles</taxon>
        <taxon>Ochrophyta</taxon>
        <taxon>Bacillariophyta</taxon>
        <taxon>Bacillariophyceae</taxon>
        <taxon>Bacillariophycidae</taxon>
        <taxon>Naviculales</taxon>
        <taxon>Naviculaceae</taxon>
        <taxon>Seminavis</taxon>
    </lineage>
</organism>
<evidence type="ECO:0000313" key="2">
    <source>
        <dbReference type="EMBL" id="CAB9516225.1"/>
    </source>
</evidence>
<dbReference type="EMBL" id="CAICTM010000767">
    <property type="protein sequence ID" value="CAB9516225.1"/>
    <property type="molecule type" value="Genomic_DNA"/>
</dbReference>
<feature type="compositionally biased region" description="Low complexity" evidence="1">
    <location>
        <begin position="122"/>
        <end position="138"/>
    </location>
</feature>
<dbReference type="AlphaFoldDB" id="A0A9N8E9A7"/>
<evidence type="ECO:0000256" key="1">
    <source>
        <dbReference type="SAM" id="MobiDB-lite"/>
    </source>
</evidence>
<keyword evidence="3" id="KW-1185">Reference proteome</keyword>
<protein>
    <submittedName>
        <fullName evidence="2">Uncharacterized protein</fullName>
    </submittedName>
</protein>
<feature type="compositionally biased region" description="Polar residues" evidence="1">
    <location>
        <begin position="38"/>
        <end position="47"/>
    </location>
</feature>
<accession>A0A9N8E9A7</accession>